<reference evidence="1 2" key="1">
    <citation type="submission" date="2017-03" db="EMBL/GenBank/DDBJ databases">
        <title>Draft genome sequence of Streptomyces scabrisporus NF3, endophyte isolated from Amphipterygium adstringens.</title>
        <authorList>
            <person name="Vazquez M."/>
            <person name="Ceapa C.D."/>
            <person name="Rodriguez Luna D."/>
            <person name="Sanchez Esquivel S."/>
        </authorList>
    </citation>
    <scope>NUCLEOTIDE SEQUENCE [LARGE SCALE GENOMIC DNA]</scope>
    <source>
        <strain evidence="1 2">NF3</strain>
    </source>
</reference>
<accession>A0A1T3P316</accession>
<dbReference type="SUPFAM" id="SSF55298">
    <property type="entry name" value="YjgF-like"/>
    <property type="match status" value="1"/>
</dbReference>
<dbReference type="CDD" id="cd06154">
    <property type="entry name" value="YjgF_YER057c_UK114_like_6"/>
    <property type="match status" value="1"/>
</dbReference>
<name>A0A1T3P316_9ACTN</name>
<evidence type="ECO:0000313" key="2">
    <source>
        <dbReference type="Proteomes" id="UP000190037"/>
    </source>
</evidence>
<protein>
    <recommendedName>
        <fullName evidence="3">RidA family protein</fullName>
    </recommendedName>
</protein>
<dbReference type="Proteomes" id="UP000190037">
    <property type="component" value="Unassembled WGS sequence"/>
</dbReference>
<evidence type="ECO:0008006" key="3">
    <source>
        <dbReference type="Google" id="ProtNLM"/>
    </source>
</evidence>
<dbReference type="Gene3D" id="3.30.1330.40">
    <property type="entry name" value="RutC-like"/>
    <property type="match status" value="1"/>
</dbReference>
<organism evidence="1 2">
    <name type="scientific">Embleya scabrispora</name>
    <dbReference type="NCBI Taxonomy" id="159449"/>
    <lineage>
        <taxon>Bacteria</taxon>
        <taxon>Bacillati</taxon>
        <taxon>Actinomycetota</taxon>
        <taxon>Actinomycetes</taxon>
        <taxon>Kitasatosporales</taxon>
        <taxon>Streptomycetaceae</taxon>
        <taxon>Embleya</taxon>
    </lineage>
</organism>
<dbReference type="InterPro" id="IPR006175">
    <property type="entry name" value="YjgF/YER057c/UK114"/>
</dbReference>
<proteinExistence type="predicted"/>
<comment type="caution">
    <text evidence="1">The sequence shown here is derived from an EMBL/GenBank/DDBJ whole genome shotgun (WGS) entry which is preliminary data.</text>
</comment>
<dbReference type="Pfam" id="PF01042">
    <property type="entry name" value="Ribonuc_L-PSP"/>
    <property type="match status" value="1"/>
</dbReference>
<dbReference type="STRING" id="159449.B4N89_22410"/>
<dbReference type="PANTHER" id="PTHR43857:SF1">
    <property type="entry name" value="YJGH FAMILY PROTEIN"/>
    <property type="match status" value="1"/>
</dbReference>
<dbReference type="AlphaFoldDB" id="A0A1T3P316"/>
<dbReference type="EMBL" id="MWQN01000001">
    <property type="protein sequence ID" value="OPC83322.1"/>
    <property type="molecule type" value="Genomic_DNA"/>
</dbReference>
<dbReference type="PANTHER" id="PTHR43857">
    <property type="entry name" value="BLR7761 PROTEIN"/>
    <property type="match status" value="1"/>
</dbReference>
<dbReference type="InterPro" id="IPR035959">
    <property type="entry name" value="RutC-like_sf"/>
</dbReference>
<dbReference type="RefSeq" id="WP_078977616.1">
    <property type="nucleotide sequence ID" value="NZ_MWQN01000001.1"/>
</dbReference>
<sequence length="143" mass="15122">MTGSDNSAGSGSSDGIERYASGGRWEDAFGYSRAVAVGDYVHVSGCTAIVEGNLAHEGDPHHQALAAFRIALDALEHFGLGAADVVRTRMYITHSRDSDDVGRAHGELFGEVRPAATMVVVAGLIDSRMLVEVEVDAYRGRAS</sequence>
<evidence type="ECO:0000313" key="1">
    <source>
        <dbReference type="EMBL" id="OPC83322.1"/>
    </source>
</evidence>
<keyword evidence="2" id="KW-1185">Reference proteome</keyword>
<gene>
    <name evidence="1" type="ORF">B4N89_22410</name>
</gene>